<keyword evidence="1" id="KW-0554">One-carbon metabolism</keyword>
<dbReference type="Pfam" id="PF00551">
    <property type="entry name" value="Formyl_trans_N"/>
    <property type="match status" value="1"/>
</dbReference>
<reference evidence="4" key="1">
    <citation type="submission" date="2020-06" db="EMBL/GenBank/DDBJ databases">
        <authorList>
            <consortium name="Plant Systems Biology data submission"/>
        </authorList>
    </citation>
    <scope>NUCLEOTIDE SEQUENCE</scope>
    <source>
        <strain evidence="4">D6</strain>
    </source>
</reference>
<sequence>MFRRSLPRFKSLTNLATLKVHGPDGKGIVAACCNLLDRKGYEIVGSEHWTDRIENLIFLRIAFDKEPQIASSGGLLDRCQNAVETADATEQALQQLCRDRDLAFQLNWRQERAKVAIMVSKYDHCLWELLLRHEADELDCDIVGILSNHDNLRPVAETFGIPYHLFPITKQNKREQERHEIQLLKDVLQANVVVLARYMQIFTQHFLQAFPNSIINIHHSFLPAFQGSRPHHAAFERGVKLIGATAHYATADLDEGPIIEQDVISVTHRDGVDGLIQKGRILERNVLARALQAHLDDRVIVYNNKCVVFGD</sequence>
<evidence type="ECO:0000313" key="5">
    <source>
        <dbReference type="Proteomes" id="UP001153069"/>
    </source>
</evidence>
<organism evidence="4 5">
    <name type="scientific">Seminavis robusta</name>
    <dbReference type="NCBI Taxonomy" id="568900"/>
    <lineage>
        <taxon>Eukaryota</taxon>
        <taxon>Sar</taxon>
        <taxon>Stramenopiles</taxon>
        <taxon>Ochrophyta</taxon>
        <taxon>Bacillariophyta</taxon>
        <taxon>Bacillariophyceae</taxon>
        <taxon>Bacillariophycidae</taxon>
        <taxon>Naviculales</taxon>
        <taxon>Naviculaceae</taxon>
        <taxon>Seminavis</taxon>
    </lineage>
</organism>
<dbReference type="GO" id="GO:0006189">
    <property type="term" value="P:'de novo' IMP biosynthetic process"/>
    <property type="evidence" value="ECO:0007669"/>
    <property type="project" value="InterPro"/>
</dbReference>
<dbReference type="GO" id="GO:0008864">
    <property type="term" value="F:formyltetrahydrofolate deformylase activity"/>
    <property type="evidence" value="ECO:0007669"/>
    <property type="project" value="InterPro"/>
</dbReference>
<name>A0A9N8ENQ5_9STRA</name>
<dbReference type="PIRSF" id="PIRSF036480">
    <property type="entry name" value="FormyFH4_hydr"/>
    <property type="match status" value="1"/>
</dbReference>
<dbReference type="InterPro" id="IPR002376">
    <property type="entry name" value="Formyl_transf_N"/>
</dbReference>
<dbReference type="EMBL" id="CAICTM010001404">
    <property type="protein sequence ID" value="CAB9523344.1"/>
    <property type="molecule type" value="Genomic_DNA"/>
</dbReference>
<gene>
    <name evidence="4" type="ORF">SEMRO_1406_G269910.1</name>
</gene>
<comment type="caution">
    <text evidence="4">The sequence shown here is derived from an EMBL/GenBank/DDBJ whole genome shotgun (WGS) entry which is preliminary data.</text>
</comment>
<keyword evidence="5" id="KW-1185">Reference proteome</keyword>
<dbReference type="CDD" id="cd08648">
    <property type="entry name" value="FMT_core_Formyl-FH4-Hydrolase_C"/>
    <property type="match status" value="1"/>
</dbReference>
<dbReference type="GO" id="GO:0006730">
    <property type="term" value="P:one-carbon metabolic process"/>
    <property type="evidence" value="ECO:0007669"/>
    <property type="project" value="UniProtKB-KW"/>
</dbReference>
<dbReference type="AlphaFoldDB" id="A0A9N8ENQ5"/>
<evidence type="ECO:0000256" key="2">
    <source>
        <dbReference type="ARBA" id="ARBA00022801"/>
    </source>
</evidence>
<dbReference type="HAMAP" id="MF_01927">
    <property type="entry name" value="PurU"/>
    <property type="match status" value="1"/>
</dbReference>
<dbReference type="Gene3D" id="3.30.70.260">
    <property type="match status" value="1"/>
</dbReference>
<dbReference type="Proteomes" id="UP001153069">
    <property type="component" value="Unassembled WGS sequence"/>
</dbReference>
<proteinExistence type="inferred from homology"/>
<accession>A0A9N8ENQ5</accession>
<dbReference type="OrthoDB" id="4239773at2759"/>
<dbReference type="InterPro" id="IPR036477">
    <property type="entry name" value="Formyl_transf_N_sf"/>
</dbReference>
<evidence type="ECO:0000313" key="4">
    <source>
        <dbReference type="EMBL" id="CAB9523344.1"/>
    </source>
</evidence>
<evidence type="ECO:0000256" key="1">
    <source>
        <dbReference type="ARBA" id="ARBA00022563"/>
    </source>
</evidence>
<dbReference type="Gene3D" id="3.40.50.170">
    <property type="entry name" value="Formyl transferase, N-terminal domain"/>
    <property type="match status" value="1"/>
</dbReference>
<dbReference type="InterPro" id="IPR045865">
    <property type="entry name" value="ACT-like_dom_sf"/>
</dbReference>
<keyword evidence="2" id="KW-0378">Hydrolase</keyword>
<dbReference type="NCBIfam" id="TIGR00655">
    <property type="entry name" value="PurU"/>
    <property type="match status" value="1"/>
</dbReference>
<dbReference type="PANTHER" id="PTHR42706:SF1">
    <property type="entry name" value="FORMYLTETRAHYDROFOLATE DEFORMYLASE 2, MITOCHONDRIAL"/>
    <property type="match status" value="1"/>
</dbReference>
<dbReference type="InterPro" id="IPR041729">
    <property type="entry name" value="Formyl-FH4-Hydrolase_C"/>
</dbReference>
<evidence type="ECO:0000259" key="3">
    <source>
        <dbReference type="Pfam" id="PF00551"/>
    </source>
</evidence>
<dbReference type="NCBIfam" id="NF004684">
    <property type="entry name" value="PRK06027.1"/>
    <property type="match status" value="1"/>
</dbReference>
<dbReference type="PANTHER" id="PTHR42706">
    <property type="entry name" value="FORMYLTETRAHYDROFOLATE DEFORMYLASE"/>
    <property type="match status" value="1"/>
</dbReference>
<dbReference type="InterPro" id="IPR004810">
    <property type="entry name" value="PurU"/>
</dbReference>
<protein>
    <submittedName>
        <fullName evidence="4">Formyltetrahydrofolate deformylase</fullName>
    </submittedName>
</protein>
<dbReference type="SUPFAM" id="SSF55021">
    <property type="entry name" value="ACT-like"/>
    <property type="match status" value="1"/>
</dbReference>
<dbReference type="PRINTS" id="PR01575">
    <property type="entry name" value="FFH4HYDRLASE"/>
</dbReference>
<feature type="domain" description="Formyl transferase N-terminal" evidence="3">
    <location>
        <begin position="114"/>
        <end position="291"/>
    </location>
</feature>
<dbReference type="SUPFAM" id="SSF53328">
    <property type="entry name" value="Formyltransferase"/>
    <property type="match status" value="1"/>
</dbReference>